<dbReference type="PANTHER" id="PTHR31071">
    <property type="entry name" value="GB|AAF24581.1"/>
    <property type="match status" value="1"/>
</dbReference>
<protein>
    <submittedName>
        <fullName evidence="3">Uncharacterized protein</fullName>
    </submittedName>
</protein>
<organism evidence="3 4">
    <name type="scientific">Adiantum capillus-veneris</name>
    <name type="common">Maidenhair fern</name>
    <dbReference type="NCBI Taxonomy" id="13818"/>
    <lineage>
        <taxon>Eukaryota</taxon>
        <taxon>Viridiplantae</taxon>
        <taxon>Streptophyta</taxon>
        <taxon>Embryophyta</taxon>
        <taxon>Tracheophyta</taxon>
        <taxon>Polypodiopsida</taxon>
        <taxon>Polypodiidae</taxon>
        <taxon>Polypodiales</taxon>
        <taxon>Pteridineae</taxon>
        <taxon>Pteridaceae</taxon>
        <taxon>Vittarioideae</taxon>
        <taxon>Adiantum</taxon>
    </lineage>
</organism>
<proteinExistence type="predicted"/>
<accession>A0A9D4VBG4</accession>
<dbReference type="PANTHER" id="PTHR31071:SF2">
    <property type="entry name" value="ACTIN CYTOSKELETON-REGULATORY COMPLEX PAN-LIKE PROTEIN"/>
    <property type="match status" value="1"/>
</dbReference>
<keyword evidence="1" id="KW-0175">Coiled coil</keyword>
<comment type="caution">
    <text evidence="3">The sequence shown here is derived from an EMBL/GenBank/DDBJ whole genome shotgun (WGS) entry which is preliminary data.</text>
</comment>
<sequence>MPISARKLAASFWEQYGAHKLDQADDQHITEACQDLLPISPAPLNTQLQPSTLVNCQITGALKVARGVAGGEEVSNRNMASNQAATLVNVLHRVRSVEETQSRSMVMINKLRLDAENTAIRIHELEFSHKATLREMNNLLQRFGEQMAISRRNEQEKVRLTFLQLREEMEEERDTCRLLQMQNKKLSEDLTHASMAAADACEELNRERKARELLEEVCNELAREIGEDKAEVEQLKQEQEESREKLEQELKLMRMAALWREEKVRNKLEEAKLELEYNGKQGMPLHEIRGKPEVSDTIVVVGESSTFQEEINNQAGQDKLFTQALEKMEHEKAGDIEHNMDNVSSTAHLASVPAWLDAHFSMDRAPKSDNQICEDRGTHSRMETNTLNGLICTRKQRKLRRRLRTSGQQGQMTGVGEPQARAYDVKNPVFWEAYCGNFACPSSDNESDRRHSIALHNCTPRMRGLISKSDSNNTPNLHDTANLVVEDGIDIAQATEAKKPSVFSSSSKHTVAEVGPSLGHCRLNDASSVRSPKKHSSSARFEAGKLSCKSEADTGPKIQHSFSEDDASSYIASRTERGRKKDGLLSPCLPIRGQKNQAGHRAAGNDKGTILKATGGGGVGSGEDSELDDFYFEPVRRPTDAYHNKPNYRAIGGDDGANKARQERGFVKCGDDACCGVMAKCSQACKELKADEKPGCITVIASPEAEGNMVSGGQETLNKMSPWRSATGKPLQCLWPPSPDVCSVFGGSKRRGRAGTSTSANIDAEGGLHSHARRHLSPAKQAVHQLPVGGQKPELQCMRSNSLGAQLIEARACDSEKPLKTSFRFSPLRRATSHG</sequence>
<dbReference type="OrthoDB" id="1919460at2759"/>
<feature type="region of interest" description="Disordered" evidence="2">
    <location>
        <begin position="522"/>
        <end position="625"/>
    </location>
</feature>
<evidence type="ECO:0000313" key="3">
    <source>
        <dbReference type="EMBL" id="KAI5083294.1"/>
    </source>
</evidence>
<dbReference type="AlphaFoldDB" id="A0A9D4VBG4"/>
<feature type="region of interest" description="Disordered" evidence="2">
    <location>
        <begin position="749"/>
        <end position="771"/>
    </location>
</feature>
<feature type="compositionally biased region" description="Basic and acidic residues" evidence="2">
    <location>
        <begin position="574"/>
        <end position="583"/>
    </location>
</feature>
<evidence type="ECO:0000256" key="2">
    <source>
        <dbReference type="SAM" id="MobiDB-lite"/>
    </source>
</evidence>
<evidence type="ECO:0000313" key="4">
    <source>
        <dbReference type="Proteomes" id="UP000886520"/>
    </source>
</evidence>
<dbReference type="Proteomes" id="UP000886520">
    <property type="component" value="Chromosome 3"/>
</dbReference>
<evidence type="ECO:0000256" key="1">
    <source>
        <dbReference type="SAM" id="Coils"/>
    </source>
</evidence>
<keyword evidence="4" id="KW-1185">Reference proteome</keyword>
<dbReference type="InterPro" id="IPR043424">
    <property type="entry name" value="BLT-like"/>
</dbReference>
<gene>
    <name evidence="3" type="ORF">GOP47_0003037</name>
</gene>
<feature type="coiled-coil region" evidence="1">
    <location>
        <begin position="162"/>
        <end position="256"/>
    </location>
</feature>
<reference evidence="3" key="1">
    <citation type="submission" date="2021-01" db="EMBL/GenBank/DDBJ databases">
        <title>Adiantum capillus-veneris genome.</title>
        <authorList>
            <person name="Fang Y."/>
            <person name="Liao Q."/>
        </authorList>
    </citation>
    <scope>NUCLEOTIDE SEQUENCE</scope>
    <source>
        <strain evidence="3">H3</strain>
        <tissue evidence="3">Leaf</tissue>
    </source>
</reference>
<name>A0A9D4VBG4_ADICA</name>
<dbReference type="EMBL" id="JABFUD020000002">
    <property type="protein sequence ID" value="KAI5083294.1"/>
    <property type="molecule type" value="Genomic_DNA"/>
</dbReference>